<accession>A0A7M7Q8E9</accession>
<dbReference type="Proteomes" id="UP000002358">
    <property type="component" value="Chromosome 3"/>
</dbReference>
<dbReference type="InterPro" id="IPR036770">
    <property type="entry name" value="Ankyrin_rpt-contain_sf"/>
</dbReference>
<dbReference type="Pfam" id="PF13637">
    <property type="entry name" value="Ank_4"/>
    <property type="match status" value="1"/>
</dbReference>
<dbReference type="PANTHER" id="PTHR24134">
    <property type="entry name" value="ANKYRIN REPEAT-CONTAINING PROTEIN DDB_G0279043"/>
    <property type="match status" value="1"/>
</dbReference>
<evidence type="ECO:0000313" key="5">
    <source>
        <dbReference type="Proteomes" id="UP000002358"/>
    </source>
</evidence>
<proteinExistence type="predicted"/>
<dbReference type="KEGG" id="nvi:116416953"/>
<dbReference type="PANTHER" id="PTHR24134:SF9">
    <property type="entry name" value="ANKYRIN REPEAT AND SOCS BOX PROTEIN 8"/>
    <property type="match status" value="1"/>
</dbReference>
<evidence type="ECO:0008006" key="6">
    <source>
        <dbReference type="Google" id="ProtNLM"/>
    </source>
</evidence>
<evidence type="ECO:0000256" key="3">
    <source>
        <dbReference type="PROSITE-ProRule" id="PRU00023"/>
    </source>
</evidence>
<feature type="repeat" description="ANK" evidence="3">
    <location>
        <begin position="164"/>
        <end position="196"/>
    </location>
</feature>
<organism evidence="4 5">
    <name type="scientific">Nasonia vitripennis</name>
    <name type="common">Parasitic wasp</name>
    <dbReference type="NCBI Taxonomy" id="7425"/>
    <lineage>
        <taxon>Eukaryota</taxon>
        <taxon>Metazoa</taxon>
        <taxon>Ecdysozoa</taxon>
        <taxon>Arthropoda</taxon>
        <taxon>Hexapoda</taxon>
        <taxon>Insecta</taxon>
        <taxon>Pterygota</taxon>
        <taxon>Neoptera</taxon>
        <taxon>Endopterygota</taxon>
        <taxon>Hymenoptera</taxon>
        <taxon>Apocrita</taxon>
        <taxon>Proctotrupomorpha</taxon>
        <taxon>Chalcidoidea</taxon>
        <taxon>Pteromalidae</taxon>
        <taxon>Pteromalinae</taxon>
        <taxon>Nasonia</taxon>
    </lineage>
</organism>
<keyword evidence="2 3" id="KW-0040">ANK repeat</keyword>
<dbReference type="InParanoid" id="A0A7M7Q8E9"/>
<dbReference type="SMR" id="A0A7M7Q8E9"/>
<dbReference type="SMART" id="SM00248">
    <property type="entry name" value="ANK"/>
    <property type="match status" value="5"/>
</dbReference>
<dbReference type="GeneID" id="116416953"/>
<dbReference type="RefSeq" id="XP_031783479.1">
    <property type="nucleotide sequence ID" value="XM_031927619.1"/>
</dbReference>
<dbReference type="Gene3D" id="1.25.40.20">
    <property type="entry name" value="Ankyrin repeat-containing domain"/>
    <property type="match status" value="1"/>
</dbReference>
<dbReference type="EnsemblMetazoa" id="XM_031927619">
    <property type="protein sequence ID" value="XP_031783479"/>
    <property type="gene ID" value="LOC116416953"/>
</dbReference>
<feature type="repeat" description="ANK" evidence="3">
    <location>
        <begin position="197"/>
        <end position="229"/>
    </location>
</feature>
<evidence type="ECO:0000256" key="1">
    <source>
        <dbReference type="ARBA" id="ARBA00022737"/>
    </source>
</evidence>
<dbReference type="SUPFAM" id="SSF48403">
    <property type="entry name" value="Ankyrin repeat"/>
    <property type="match status" value="1"/>
</dbReference>
<keyword evidence="1" id="KW-0677">Repeat</keyword>
<dbReference type="Pfam" id="PF12796">
    <property type="entry name" value="Ank_2"/>
    <property type="match status" value="1"/>
</dbReference>
<dbReference type="InterPro" id="IPR002110">
    <property type="entry name" value="Ankyrin_rpt"/>
</dbReference>
<feature type="repeat" description="ANK" evidence="3">
    <location>
        <begin position="231"/>
        <end position="267"/>
    </location>
</feature>
<dbReference type="AlphaFoldDB" id="A0A7M7Q8E9"/>
<evidence type="ECO:0000256" key="2">
    <source>
        <dbReference type="ARBA" id="ARBA00023043"/>
    </source>
</evidence>
<reference evidence="4" key="1">
    <citation type="submission" date="2021-01" db="UniProtKB">
        <authorList>
            <consortium name="EnsemblMetazoa"/>
        </authorList>
    </citation>
    <scope>IDENTIFICATION</scope>
</reference>
<evidence type="ECO:0000313" key="4">
    <source>
        <dbReference type="EnsemblMetazoa" id="XP_031783479"/>
    </source>
</evidence>
<dbReference type="PRINTS" id="PR01415">
    <property type="entry name" value="ANKYRIN"/>
</dbReference>
<name>A0A7M7Q8E9_NASVI</name>
<keyword evidence="5" id="KW-1185">Reference proteome</keyword>
<sequence length="291" mass="32980">MGAVMSRLIRPQAFNYNQRYEVVTEYLIRVGGPVYSSEVLNKASRLTAYLHFAVKFHYIPEAIELIQLGAKPPVKNRKGQTTLQYAVVCKRYVEGVEKIIPNGIHYKKMKFYGLRSLRYATKARKMKRLRELAATQDDINSAHSLILVKMLLDHGSDVNNKDINACTPLHCAIYTGDLELVKMIISAGADINVQNRIGATPLHDAVLSCNEEMVFLLLSKGANVDAKTLEFRNSPLHWAAMLNIDDSHERVITRLLQFGSDMHAANLNGWTPFYYIIRCCDVNLVRHCIDK</sequence>
<dbReference type="PROSITE" id="PS50297">
    <property type="entry name" value="ANK_REP_REGION"/>
    <property type="match status" value="2"/>
</dbReference>
<dbReference type="OrthoDB" id="2384350at2759"/>
<dbReference type="PROSITE" id="PS50088">
    <property type="entry name" value="ANK_REPEAT"/>
    <property type="match status" value="3"/>
</dbReference>
<protein>
    <recommendedName>
        <fullName evidence="6">Ankyrin repeat protein</fullName>
    </recommendedName>
</protein>